<proteinExistence type="predicted"/>
<name>A0A7E4VAU0_PANRE</name>
<feature type="compositionally biased region" description="Basic and acidic residues" evidence="1">
    <location>
        <begin position="80"/>
        <end position="101"/>
    </location>
</feature>
<protein>
    <submittedName>
        <fullName evidence="3">BHLH domain-containing protein</fullName>
    </submittedName>
</protein>
<reference evidence="2" key="1">
    <citation type="journal article" date="2013" name="Genetics">
        <title>The draft genome and transcriptome of Panagrellus redivivus are shaped by the harsh demands of a free-living lifestyle.</title>
        <authorList>
            <person name="Srinivasan J."/>
            <person name="Dillman A.R."/>
            <person name="Macchietto M.G."/>
            <person name="Heikkinen L."/>
            <person name="Lakso M."/>
            <person name="Fracchia K.M."/>
            <person name="Antoshechkin I."/>
            <person name="Mortazavi A."/>
            <person name="Wong G."/>
            <person name="Sternberg P.W."/>
        </authorList>
    </citation>
    <scope>NUCLEOTIDE SEQUENCE [LARGE SCALE GENOMIC DNA]</scope>
    <source>
        <strain evidence="2">MT8872</strain>
    </source>
</reference>
<reference evidence="3" key="2">
    <citation type="submission" date="2020-10" db="UniProtKB">
        <authorList>
            <consortium name="WormBaseParasite"/>
        </authorList>
    </citation>
    <scope>IDENTIFICATION</scope>
</reference>
<evidence type="ECO:0000313" key="3">
    <source>
        <dbReference type="WBParaSite" id="Pan_g18172.t1"/>
    </source>
</evidence>
<feature type="region of interest" description="Disordered" evidence="1">
    <location>
        <begin position="40"/>
        <end position="101"/>
    </location>
</feature>
<dbReference type="AlphaFoldDB" id="A0A7E4VAU0"/>
<accession>A0A7E4VAU0</accession>
<evidence type="ECO:0000256" key="1">
    <source>
        <dbReference type="SAM" id="MobiDB-lite"/>
    </source>
</evidence>
<keyword evidence="2" id="KW-1185">Reference proteome</keyword>
<evidence type="ECO:0000313" key="2">
    <source>
        <dbReference type="Proteomes" id="UP000492821"/>
    </source>
</evidence>
<sequence length="101" mass="11528">MSVTGLKLGSVKPLDPGLFSAANISAGMFVKMDMFDEVPRNQSFTPPPARRQSLRHAHRHRPINRESECPAEVRQAKHIRTAETLRRTLRKVEGHRKADFR</sequence>
<feature type="compositionally biased region" description="Basic residues" evidence="1">
    <location>
        <begin position="52"/>
        <end position="62"/>
    </location>
</feature>
<dbReference type="WBParaSite" id="Pan_g18172.t1">
    <property type="protein sequence ID" value="Pan_g18172.t1"/>
    <property type="gene ID" value="Pan_g18172"/>
</dbReference>
<dbReference type="Proteomes" id="UP000492821">
    <property type="component" value="Unassembled WGS sequence"/>
</dbReference>
<organism evidence="2 3">
    <name type="scientific">Panagrellus redivivus</name>
    <name type="common">Microworm</name>
    <dbReference type="NCBI Taxonomy" id="6233"/>
    <lineage>
        <taxon>Eukaryota</taxon>
        <taxon>Metazoa</taxon>
        <taxon>Ecdysozoa</taxon>
        <taxon>Nematoda</taxon>
        <taxon>Chromadorea</taxon>
        <taxon>Rhabditida</taxon>
        <taxon>Tylenchina</taxon>
        <taxon>Panagrolaimomorpha</taxon>
        <taxon>Panagrolaimoidea</taxon>
        <taxon>Panagrolaimidae</taxon>
        <taxon>Panagrellus</taxon>
    </lineage>
</organism>